<dbReference type="InterPro" id="IPR013216">
    <property type="entry name" value="Methyltransf_11"/>
</dbReference>
<evidence type="ECO:0000313" key="3">
    <source>
        <dbReference type="Proteomes" id="UP000279384"/>
    </source>
</evidence>
<feature type="domain" description="Methyltransferase type 11" evidence="1">
    <location>
        <begin position="49"/>
        <end position="144"/>
    </location>
</feature>
<comment type="caution">
    <text evidence="2">The sequence shown here is derived from an EMBL/GenBank/DDBJ whole genome shotgun (WGS) entry which is preliminary data.</text>
</comment>
<dbReference type="AlphaFoldDB" id="A0A495AX19"/>
<dbReference type="Gene3D" id="3.40.50.150">
    <property type="entry name" value="Vaccinia Virus protein VP39"/>
    <property type="match status" value="1"/>
</dbReference>
<dbReference type="GO" id="GO:0008757">
    <property type="term" value="F:S-adenosylmethionine-dependent methyltransferase activity"/>
    <property type="evidence" value="ECO:0007669"/>
    <property type="project" value="InterPro"/>
</dbReference>
<dbReference type="InterPro" id="IPR029063">
    <property type="entry name" value="SAM-dependent_MTases_sf"/>
</dbReference>
<dbReference type="Pfam" id="PF08241">
    <property type="entry name" value="Methyltransf_11"/>
    <property type="match status" value="1"/>
</dbReference>
<name>A0A495AX19_VOGIN</name>
<dbReference type="EMBL" id="RBID01000019">
    <property type="protein sequence ID" value="RKQ53271.1"/>
    <property type="molecule type" value="Genomic_DNA"/>
</dbReference>
<protein>
    <submittedName>
        <fullName evidence="2">Methyltransferase family protein</fullName>
    </submittedName>
</protein>
<dbReference type="PANTHER" id="PTHR43591:SF24">
    <property type="entry name" value="2-METHOXY-6-POLYPRENYL-1,4-BENZOQUINOL METHYLASE, MITOCHONDRIAL"/>
    <property type="match status" value="1"/>
</dbReference>
<sequence length="256" mass="27796">MSSHQQATRQQFDPQAQAYLTSAVHAAGPDLAAAQQLVAAHLPRHSRGLDVGCGAGHLSFALAPLLGEVVALDPAPAMLATVAAAATSNGHGNITTQQGDAAALPFADASFDLVASRYSAHHWLDLAAGVQEMCRVLRPGGYLLLIDVETDADALVDTHLQCWELLRDRSHIRDRSDTEWRQLLADAGITLQQQQRWPLRLEFGSWVSRMRTPPEKVAMLRQLQQEAPQEVASALQLEADGSFTTRTGLWWGQRAG</sequence>
<keyword evidence="2" id="KW-0808">Transferase</keyword>
<dbReference type="SUPFAM" id="SSF53335">
    <property type="entry name" value="S-adenosyl-L-methionine-dependent methyltransferases"/>
    <property type="match status" value="1"/>
</dbReference>
<dbReference type="PANTHER" id="PTHR43591">
    <property type="entry name" value="METHYLTRANSFERASE"/>
    <property type="match status" value="1"/>
</dbReference>
<keyword evidence="2" id="KW-0489">Methyltransferase</keyword>
<evidence type="ECO:0000313" key="2">
    <source>
        <dbReference type="EMBL" id="RKQ53271.1"/>
    </source>
</evidence>
<gene>
    <name evidence="2" type="ORF">C8E02_3205</name>
</gene>
<accession>A0A495AX19</accession>
<dbReference type="GO" id="GO:0032259">
    <property type="term" value="P:methylation"/>
    <property type="evidence" value="ECO:0007669"/>
    <property type="project" value="UniProtKB-KW"/>
</dbReference>
<dbReference type="RefSeq" id="WP_120812346.1">
    <property type="nucleotide sequence ID" value="NZ_RBID01000019.1"/>
</dbReference>
<dbReference type="CDD" id="cd02440">
    <property type="entry name" value="AdoMet_MTases"/>
    <property type="match status" value="1"/>
</dbReference>
<proteinExistence type="predicted"/>
<organism evidence="2 3">
    <name type="scientific">Vogesella indigofera</name>
    <name type="common">Pseudomonas indigofera</name>
    <dbReference type="NCBI Taxonomy" id="45465"/>
    <lineage>
        <taxon>Bacteria</taxon>
        <taxon>Pseudomonadati</taxon>
        <taxon>Pseudomonadota</taxon>
        <taxon>Betaproteobacteria</taxon>
        <taxon>Neisseriales</taxon>
        <taxon>Chromobacteriaceae</taxon>
        <taxon>Vogesella</taxon>
    </lineage>
</organism>
<evidence type="ECO:0000259" key="1">
    <source>
        <dbReference type="Pfam" id="PF08241"/>
    </source>
</evidence>
<dbReference type="Proteomes" id="UP000279384">
    <property type="component" value="Unassembled WGS sequence"/>
</dbReference>
<reference evidence="2 3" key="1">
    <citation type="submission" date="2018-10" db="EMBL/GenBank/DDBJ databases">
        <title>Genomic Encyclopedia of Type Strains, Phase IV (KMG-IV): sequencing the most valuable type-strain genomes for metagenomic binning, comparative biology and taxonomic classification.</title>
        <authorList>
            <person name="Goeker M."/>
        </authorList>
    </citation>
    <scope>NUCLEOTIDE SEQUENCE [LARGE SCALE GENOMIC DNA]</scope>
    <source>
        <strain evidence="2 3">DSM 3303</strain>
    </source>
</reference>